<dbReference type="EMBL" id="VOBL01000005">
    <property type="protein sequence ID" value="KAA0977867.1"/>
    <property type="molecule type" value="Genomic_DNA"/>
</dbReference>
<dbReference type="InterPro" id="IPR041709">
    <property type="entry name" value="EF-Tu_GTP-bd"/>
</dbReference>
<dbReference type="PROSITE" id="PS51722">
    <property type="entry name" value="G_TR_2"/>
    <property type="match status" value="1"/>
</dbReference>
<organism evidence="12 13">
    <name type="scientific">Paeniglutamicibacter gangotriensis</name>
    <dbReference type="NCBI Taxonomy" id="254787"/>
    <lineage>
        <taxon>Bacteria</taxon>
        <taxon>Bacillati</taxon>
        <taxon>Actinomycetota</taxon>
        <taxon>Actinomycetes</taxon>
        <taxon>Micrococcales</taxon>
        <taxon>Micrococcaceae</taxon>
        <taxon>Paeniglutamicibacter</taxon>
    </lineage>
</organism>
<dbReference type="Pfam" id="PF03143">
    <property type="entry name" value="GTP_EFTU_D3"/>
    <property type="match status" value="1"/>
</dbReference>
<keyword evidence="8 10" id="KW-0342">GTP-binding</keyword>
<keyword evidence="3 10" id="KW-0547">Nucleotide-binding</keyword>
<dbReference type="PANTHER" id="PTHR43721:SF22">
    <property type="entry name" value="ELONGATION FACTOR TU, MITOCHONDRIAL"/>
    <property type="match status" value="1"/>
</dbReference>
<dbReference type="GO" id="GO:0005525">
    <property type="term" value="F:GTP binding"/>
    <property type="evidence" value="ECO:0007669"/>
    <property type="project" value="UniProtKB-UniRule"/>
</dbReference>
<dbReference type="GO" id="GO:0000287">
    <property type="term" value="F:magnesium ion binding"/>
    <property type="evidence" value="ECO:0007669"/>
    <property type="project" value="UniProtKB-UniRule"/>
</dbReference>
<keyword evidence="2 10" id="KW-0963">Cytoplasm</keyword>
<comment type="subcellular location">
    <subcellularLocation>
        <location evidence="10">Cytoplasm</location>
    </subcellularLocation>
</comment>
<evidence type="ECO:0000256" key="5">
    <source>
        <dbReference type="ARBA" id="ARBA00022801"/>
    </source>
</evidence>
<accession>A0A5B0EFN7</accession>
<dbReference type="InterPro" id="IPR004161">
    <property type="entry name" value="EFTu-like_2"/>
</dbReference>
<comment type="catalytic activity">
    <reaction evidence="10">
        <text>GTP + H2O = GDP + phosphate + H(+)</text>
        <dbReference type="Rhea" id="RHEA:19669"/>
        <dbReference type="ChEBI" id="CHEBI:15377"/>
        <dbReference type="ChEBI" id="CHEBI:15378"/>
        <dbReference type="ChEBI" id="CHEBI:37565"/>
        <dbReference type="ChEBI" id="CHEBI:43474"/>
        <dbReference type="ChEBI" id="CHEBI:58189"/>
        <dbReference type="EC" id="3.6.5.3"/>
    </reaction>
</comment>
<feature type="binding site" evidence="10">
    <location>
        <begin position="19"/>
        <end position="26"/>
    </location>
    <ligand>
        <name>GTP</name>
        <dbReference type="ChEBI" id="CHEBI:37565"/>
    </ligand>
</feature>
<dbReference type="CDD" id="cd03707">
    <property type="entry name" value="EFTU_III"/>
    <property type="match status" value="1"/>
</dbReference>
<dbReference type="Gene3D" id="3.40.50.300">
    <property type="entry name" value="P-loop containing nucleotide triphosphate hydrolases"/>
    <property type="match status" value="1"/>
</dbReference>
<dbReference type="InterPro" id="IPR009000">
    <property type="entry name" value="Transl_B-barrel_sf"/>
</dbReference>
<name>A0A5B0EFN7_9MICC</name>
<evidence type="ECO:0000256" key="6">
    <source>
        <dbReference type="ARBA" id="ARBA00022842"/>
    </source>
</evidence>
<evidence type="ECO:0000256" key="1">
    <source>
        <dbReference type="ARBA" id="ARBA00007249"/>
    </source>
</evidence>
<dbReference type="InterPro" id="IPR009001">
    <property type="entry name" value="Transl_elong_EF1A/Init_IF2_C"/>
</dbReference>
<keyword evidence="4 10" id="KW-0251">Elongation factor</keyword>
<dbReference type="EC" id="3.6.5.3" evidence="10"/>
<dbReference type="PANTHER" id="PTHR43721">
    <property type="entry name" value="ELONGATION FACTOR TU-RELATED"/>
    <property type="match status" value="1"/>
</dbReference>
<feature type="binding site" evidence="10">
    <location>
        <begin position="83"/>
        <end position="87"/>
    </location>
    <ligand>
        <name>GTP</name>
        <dbReference type="ChEBI" id="CHEBI:37565"/>
    </ligand>
</feature>
<evidence type="ECO:0000256" key="8">
    <source>
        <dbReference type="ARBA" id="ARBA00023134"/>
    </source>
</evidence>
<dbReference type="CDD" id="cd01884">
    <property type="entry name" value="EF_Tu"/>
    <property type="match status" value="1"/>
</dbReference>
<dbReference type="RefSeq" id="WP_007271024.1">
    <property type="nucleotide sequence ID" value="NZ_JBITUG010000008.1"/>
</dbReference>
<comment type="caution">
    <text evidence="12">The sequence shown here is derived from an EMBL/GenBank/DDBJ whole genome shotgun (WGS) entry which is preliminary data.</text>
</comment>
<dbReference type="InterPro" id="IPR000795">
    <property type="entry name" value="T_Tr_GTP-bd_dom"/>
</dbReference>
<dbReference type="AlphaFoldDB" id="A0A5B0EFN7"/>
<dbReference type="Pfam" id="PF00009">
    <property type="entry name" value="GTP_EFTU"/>
    <property type="match status" value="1"/>
</dbReference>
<dbReference type="InterPro" id="IPR004541">
    <property type="entry name" value="Transl_elong_EFTu/EF1A_bac/org"/>
</dbReference>
<dbReference type="Pfam" id="PF03144">
    <property type="entry name" value="GTP_EFTU_D2"/>
    <property type="match status" value="1"/>
</dbReference>
<dbReference type="InterPro" id="IPR027417">
    <property type="entry name" value="P-loop_NTPase"/>
</dbReference>
<protein>
    <recommendedName>
        <fullName evidence="9 10">Elongation factor Tu</fullName>
        <shortName evidence="10">EF-Tu</shortName>
        <ecNumber evidence="10">3.6.5.3</ecNumber>
    </recommendedName>
</protein>
<evidence type="ECO:0000256" key="10">
    <source>
        <dbReference type="HAMAP-Rule" id="MF_00118"/>
    </source>
</evidence>
<dbReference type="NCBIfam" id="NF009372">
    <property type="entry name" value="PRK12735.1"/>
    <property type="match status" value="1"/>
</dbReference>
<comment type="function">
    <text evidence="10">GTP hydrolase that promotes the GTP-dependent binding of aminoacyl-tRNA to the A-site of ribosomes during protein biosynthesis.</text>
</comment>
<keyword evidence="10" id="KW-0479">Metal-binding</keyword>
<evidence type="ECO:0000313" key="12">
    <source>
        <dbReference type="EMBL" id="KAA0977867.1"/>
    </source>
</evidence>
<dbReference type="NCBIfam" id="TIGR00485">
    <property type="entry name" value="EF-Tu"/>
    <property type="match status" value="1"/>
</dbReference>
<evidence type="ECO:0000256" key="9">
    <source>
        <dbReference type="ARBA" id="ARBA00029554"/>
    </source>
</evidence>
<evidence type="ECO:0000313" key="13">
    <source>
        <dbReference type="Proteomes" id="UP000323856"/>
    </source>
</evidence>
<dbReference type="InterPro" id="IPR005225">
    <property type="entry name" value="Small_GTP-bd"/>
</dbReference>
<comment type="similarity">
    <text evidence="1 10">Belongs to the TRAFAC class translation factor GTPase superfamily. Classic translation factor GTPase family. EF-Tu/EF-1A subfamily.</text>
</comment>
<dbReference type="NCBIfam" id="NF009373">
    <property type="entry name" value="PRK12736.1"/>
    <property type="match status" value="1"/>
</dbReference>
<dbReference type="InterPro" id="IPR050055">
    <property type="entry name" value="EF-Tu_GTPase"/>
</dbReference>
<reference evidence="12 13" key="1">
    <citation type="submission" date="2019-07" db="EMBL/GenBank/DDBJ databases">
        <title>Analysis of the biochemical properties, biological activity and biotechnological potential of siderophores and biosurfactants produced by Antarctic psychrotolerant bacteria.</title>
        <authorList>
            <person name="Styczynski M."/>
            <person name="Krucon T."/>
            <person name="Decewicz P."/>
            <person name="Dziewit L."/>
        </authorList>
    </citation>
    <scope>NUCLEOTIDE SEQUENCE [LARGE SCALE GENOMIC DNA]</scope>
    <source>
        <strain evidence="12 13">ANT_H27</strain>
    </source>
</reference>
<dbReference type="PROSITE" id="PS00301">
    <property type="entry name" value="G_TR_1"/>
    <property type="match status" value="1"/>
</dbReference>
<proteinExistence type="inferred from homology"/>
<keyword evidence="6 10" id="KW-0460">Magnesium</keyword>
<feature type="domain" description="Tr-type G" evidence="11">
    <location>
        <begin position="10"/>
        <end position="206"/>
    </location>
</feature>
<dbReference type="GO" id="GO:0003746">
    <property type="term" value="F:translation elongation factor activity"/>
    <property type="evidence" value="ECO:0007669"/>
    <property type="project" value="UniProtKB-UniRule"/>
</dbReference>
<dbReference type="NCBIfam" id="TIGR00231">
    <property type="entry name" value="small_GTP"/>
    <property type="match status" value="1"/>
</dbReference>
<dbReference type="SUPFAM" id="SSF52540">
    <property type="entry name" value="P-loop containing nucleoside triphosphate hydrolases"/>
    <property type="match status" value="1"/>
</dbReference>
<evidence type="ECO:0000259" key="11">
    <source>
        <dbReference type="PROSITE" id="PS51722"/>
    </source>
</evidence>
<dbReference type="HAMAP" id="MF_00118_B">
    <property type="entry name" value="EF_Tu_B"/>
    <property type="match status" value="1"/>
</dbReference>
<keyword evidence="7 10" id="KW-0648">Protein biosynthesis</keyword>
<gene>
    <name evidence="10 12" type="primary">tuf</name>
    <name evidence="12" type="ORF">FQ154_06305</name>
</gene>
<dbReference type="PRINTS" id="PR00315">
    <property type="entry name" value="ELONGATNFCT"/>
</dbReference>
<dbReference type="InterPro" id="IPR031157">
    <property type="entry name" value="G_TR_CS"/>
</dbReference>
<evidence type="ECO:0000256" key="4">
    <source>
        <dbReference type="ARBA" id="ARBA00022768"/>
    </source>
</evidence>
<dbReference type="CDD" id="cd03697">
    <property type="entry name" value="EFTU_II"/>
    <property type="match status" value="1"/>
</dbReference>
<dbReference type="SUPFAM" id="SSF50447">
    <property type="entry name" value="Translation proteins"/>
    <property type="match status" value="1"/>
</dbReference>
<dbReference type="InterPro" id="IPR033720">
    <property type="entry name" value="EFTU_2"/>
</dbReference>
<dbReference type="OrthoDB" id="9803139at2"/>
<evidence type="ECO:0000256" key="7">
    <source>
        <dbReference type="ARBA" id="ARBA00022917"/>
    </source>
</evidence>
<dbReference type="GO" id="GO:0003924">
    <property type="term" value="F:GTPase activity"/>
    <property type="evidence" value="ECO:0007669"/>
    <property type="project" value="UniProtKB-UniRule"/>
</dbReference>
<sequence>MAKAKFERNKPHVNIGTIGHVDHGKTTLTAAISKVLADKYPDLNEQRDFANIDSAPEERQRGITINISHVEYQTEQRHYAHVDAPGHADYIKNMITGAAQMDGAILVVAATDGPMAQTREHVLLARQVGVPYLLVALNKSDMVDDEELLDLVEMEVRELLSSQGFDGDEAPVVRVSGLKALEGDPVWVKSVEDLMDAVDANVPTPVRDKDKPFLMPVEDVFTITGRGTVVTGRAERGTLKINSEIEIVGIRPVQKTTVTGIEMFHKQLDEAWAGENCGLLLRGIKREDVERGQVIVKPGSITPHTDFEANVYILSKDEGGRHNPFYSNYRPQFYFRTTDVTGVITLPEGTEMVMPGDTTEMSVVLIQPIAMEEGLGFAIREGGRTVGSGKVTKITK</sequence>
<dbReference type="NCBIfam" id="NF000766">
    <property type="entry name" value="PRK00049.1"/>
    <property type="match status" value="1"/>
</dbReference>
<comment type="subunit">
    <text evidence="10">Monomer.</text>
</comment>
<dbReference type="Gene3D" id="2.40.30.10">
    <property type="entry name" value="Translation factors"/>
    <property type="match status" value="2"/>
</dbReference>
<dbReference type="FunFam" id="2.40.30.10:FF:000001">
    <property type="entry name" value="Elongation factor Tu"/>
    <property type="match status" value="1"/>
</dbReference>
<dbReference type="SUPFAM" id="SSF50465">
    <property type="entry name" value="EF-Tu/eEF-1alpha/eIF2-gamma C-terminal domain"/>
    <property type="match status" value="1"/>
</dbReference>
<evidence type="ECO:0000256" key="2">
    <source>
        <dbReference type="ARBA" id="ARBA00022490"/>
    </source>
</evidence>
<feature type="binding site" evidence="10">
    <location>
        <position position="26"/>
    </location>
    <ligand>
        <name>Mg(2+)</name>
        <dbReference type="ChEBI" id="CHEBI:18420"/>
    </ligand>
</feature>
<feature type="binding site" evidence="10">
    <location>
        <begin position="138"/>
        <end position="141"/>
    </location>
    <ligand>
        <name>GTP</name>
        <dbReference type="ChEBI" id="CHEBI:37565"/>
    </ligand>
</feature>
<dbReference type="GO" id="GO:0005829">
    <property type="term" value="C:cytosol"/>
    <property type="evidence" value="ECO:0007669"/>
    <property type="project" value="TreeGrafter"/>
</dbReference>
<evidence type="ECO:0000256" key="3">
    <source>
        <dbReference type="ARBA" id="ARBA00022741"/>
    </source>
</evidence>
<dbReference type="FunFam" id="3.40.50.300:FF:000003">
    <property type="entry name" value="Elongation factor Tu"/>
    <property type="match status" value="1"/>
</dbReference>
<keyword evidence="5 10" id="KW-0378">Hydrolase</keyword>
<dbReference type="Proteomes" id="UP000323856">
    <property type="component" value="Unassembled WGS sequence"/>
</dbReference>
<dbReference type="InterPro" id="IPR004160">
    <property type="entry name" value="Transl_elong_EFTu/EF1A_C"/>
</dbReference>